<dbReference type="Proteomes" id="UP000475545">
    <property type="component" value="Unassembled WGS sequence"/>
</dbReference>
<keyword evidence="3" id="KW-1185">Reference proteome</keyword>
<proteinExistence type="predicted"/>
<dbReference type="Pfam" id="PF16170">
    <property type="entry name" value="DUF4873"/>
    <property type="match status" value="1"/>
</dbReference>
<evidence type="ECO:0000313" key="2">
    <source>
        <dbReference type="EMBL" id="MXP21519.1"/>
    </source>
</evidence>
<accession>A0A6L7GNL7</accession>
<reference evidence="2 3" key="1">
    <citation type="submission" date="2019-11" db="EMBL/GenBank/DDBJ databases">
        <title>Gordonia sp. nov., a novel actinobacterium isolated from mangrove soil in Hainan.</title>
        <authorList>
            <person name="Huang X."/>
            <person name="Xie Y."/>
            <person name="Chu X."/>
            <person name="Xiao K."/>
        </authorList>
    </citation>
    <scope>NUCLEOTIDE SEQUENCE [LARGE SCALE GENOMIC DNA]</scope>
    <source>
        <strain evidence="2 3">HNM0687</strain>
    </source>
</reference>
<comment type="caution">
    <text evidence="2">The sequence shown here is derived from an EMBL/GenBank/DDBJ whole genome shotgun (WGS) entry which is preliminary data.</text>
</comment>
<evidence type="ECO:0000313" key="3">
    <source>
        <dbReference type="Proteomes" id="UP000475545"/>
    </source>
</evidence>
<gene>
    <name evidence="2" type="ORF">GIY30_09165</name>
</gene>
<sequence>MTGDPTVAITGSGALAQRLRARIRRSPLSIGVLEDGRRAGVVVRDRAAPTGAYLDLVTADREGEVFLDDPRALDYVVTMIEHLAITGARTVVVRRPVENEWAAVGSPRRRRSRLRRFRPDDYDWIGSESIDDEIVDAAAVLSADGDELVARFRVLGHFEPLDGRYHWAGTVFGDEVRRWKERRVTAVTVAMDGREPVDARLAEVTPTGAVRIVGVGAPPYALDALQV</sequence>
<dbReference type="EMBL" id="WMBR01000002">
    <property type="protein sequence ID" value="MXP21519.1"/>
    <property type="molecule type" value="Genomic_DNA"/>
</dbReference>
<dbReference type="InterPro" id="IPR032371">
    <property type="entry name" value="DUF4873"/>
</dbReference>
<organism evidence="2 3">
    <name type="scientific">Gordonia mangrovi</name>
    <dbReference type="NCBI Taxonomy" id="2665643"/>
    <lineage>
        <taxon>Bacteria</taxon>
        <taxon>Bacillati</taxon>
        <taxon>Actinomycetota</taxon>
        <taxon>Actinomycetes</taxon>
        <taxon>Mycobacteriales</taxon>
        <taxon>Gordoniaceae</taxon>
        <taxon>Gordonia</taxon>
    </lineage>
</organism>
<dbReference type="AlphaFoldDB" id="A0A6L7GNL7"/>
<dbReference type="RefSeq" id="WP_160901704.1">
    <property type="nucleotide sequence ID" value="NZ_CP102850.1"/>
</dbReference>
<protein>
    <submittedName>
        <fullName evidence="2">DUF4873 domain-containing protein</fullName>
    </submittedName>
</protein>
<name>A0A6L7GNL7_9ACTN</name>
<evidence type="ECO:0000259" key="1">
    <source>
        <dbReference type="Pfam" id="PF16170"/>
    </source>
</evidence>
<feature type="domain" description="DUF4873" evidence="1">
    <location>
        <begin position="137"/>
        <end position="221"/>
    </location>
</feature>